<dbReference type="Proteomes" id="UP000034681">
    <property type="component" value="Unassembled WGS sequence"/>
</dbReference>
<comment type="caution">
    <text evidence="1">The sequence shown here is derived from an EMBL/GenBank/DDBJ whole genome shotgun (WGS) entry which is preliminary data.</text>
</comment>
<gene>
    <name evidence="1" type="ORF">PROH_20155</name>
</gene>
<organism evidence="1 2">
    <name type="scientific">Prochlorothrix hollandica PCC 9006 = CALU 1027</name>
    <dbReference type="NCBI Taxonomy" id="317619"/>
    <lineage>
        <taxon>Bacteria</taxon>
        <taxon>Bacillati</taxon>
        <taxon>Cyanobacteriota</taxon>
        <taxon>Cyanophyceae</taxon>
        <taxon>Prochlorotrichales</taxon>
        <taxon>Prochlorotrichaceae</taxon>
        <taxon>Prochlorothrix</taxon>
    </lineage>
</organism>
<sequence length="104" mass="10889">MASGHPIPALHLALAQFRVELHSQLVTQIEVIADANEELATEMETQSELELLIGLLVDSRGTRVGRVLHGGPTGNAVGWKGAIEGGSHGATCRSDPVILSSPMA</sequence>
<evidence type="ECO:0000313" key="1">
    <source>
        <dbReference type="EMBL" id="KKI98055.1"/>
    </source>
</evidence>
<dbReference type="EMBL" id="AJTX02000010">
    <property type="protein sequence ID" value="KKI98055.1"/>
    <property type="molecule type" value="Genomic_DNA"/>
</dbReference>
<protein>
    <submittedName>
        <fullName evidence="1">Uncharacterized protein</fullName>
    </submittedName>
</protein>
<keyword evidence="2" id="KW-1185">Reference proteome</keyword>
<evidence type="ECO:0000313" key="2">
    <source>
        <dbReference type="Proteomes" id="UP000034681"/>
    </source>
</evidence>
<name>A0A0M2PN73_PROHO</name>
<dbReference type="AlphaFoldDB" id="A0A0M2PN73"/>
<proteinExistence type="predicted"/>
<accession>A0A0M2PN73</accession>
<reference evidence="1" key="1">
    <citation type="submission" date="2012-04" db="EMBL/GenBank/DDBJ databases">
        <authorList>
            <person name="Borisov I.G."/>
            <person name="Ivanikova N.V."/>
            <person name="Pinevich A.V."/>
        </authorList>
    </citation>
    <scope>NUCLEOTIDE SEQUENCE</scope>
    <source>
        <strain evidence="1">CALU 1027</strain>
    </source>
</reference>